<keyword evidence="2" id="KW-0479">Metal-binding</keyword>
<proteinExistence type="predicted"/>
<evidence type="ECO:0000256" key="2">
    <source>
        <dbReference type="ARBA" id="ARBA00022723"/>
    </source>
</evidence>
<evidence type="ECO:0000256" key="1">
    <source>
        <dbReference type="ARBA" id="ARBA00022679"/>
    </source>
</evidence>
<dbReference type="Pfam" id="PF01648">
    <property type="entry name" value="ACPS"/>
    <property type="match status" value="1"/>
</dbReference>
<evidence type="ECO:0000259" key="5">
    <source>
        <dbReference type="Pfam" id="PF01648"/>
    </source>
</evidence>
<dbReference type="Gene3D" id="3.90.470.20">
    <property type="entry name" value="4'-phosphopantetheinyl transferase domain"/>
    <property type="match status" value="1"/>
</dbReference>
<name>A0ABV6W1R8_9ACTN</name>
<dbReference type="NCBIfam" id="TIGR00556">
    <property type="entry name" value="pantethn_trn"/>
    <property type="match status" value="1"/>
</dbReference>
<dbReference type="EC" id="2.7.8.7" evidence="6"/>
<dbReference type="InterPro" id="IPR008278">
    <property type="entry name" value="4-PPantetheinyl_Trfase_dom"/>
</dbReference>
<evidence type="ECO:0000256" key="3">
    <source>
        <dbReference type="ARBA" id="ARBA00022842"/>
    </source>
</evidence>
<protein>
    <submittedName>
        <fullName evidence="6">Holo-ACP synthase</fullName>
        <ecNumber evidence="6">2.7.8.7</ecNumber>
    </submittedName>
</protein>
<dbReference type="SUPFAM" id="SSF56214">
    <property type="entry name" value="4'-phosphopantetheinyl transferase"/>
    <property type="match status" value="1"/>
</dbReference>
<gene>
    <name evidence="6" type="ORF">ACEZDE_24540</name>
</gene>
<accession>A0ABV6W1R8</accession>
<dbReference type="GO" id="GO:0008897">
    <property type="term" value="F:holo-[acyl-carrier-protein] synthase activity"/>
    <property type="evidence" value="ECO:0007669"/>
    <property type="project" value="UniProtKB-EC"/>
</dbReference>
<keyword evidence="1 6" id="KW-0808">Transferase</keyword>
<evidence type="ECO:0000313" key="7">
    <source>
        <dbReference type="Proteomes" id="UP001592531"/>
    </source>
</evidence>
<reference evidence="6 7" key="1">
    <citation type="submission" date="2024-09" db="EMBL/GenBank/DDBJ databases">
        <authorList>
            <person name="Lee S.D."/>
        </authorList>
    </citation>
    <scope>NUCLEOTIDE SEQUENCE [LARGE SCALE GENOMIC DNA]</scope>
    <source>
        <strain evidence="6 7">N8-3</strain>
    </source>
</reference>
<feature type="compositionally biased region" description="Pro residues" evidence="4">
    <location>
        <begin position="163"/>
        <end position="176"/>
    </location>
</feature>
<sequence length="176" mass="18385">MSGPRLRAALEGLADAVPDTPGRPRVGLDLVHIPRVRRLAEQHGPRWLADHFTTRERAELAVVRGGGYATMAGRLAAKEAFIKLLAPSGPLVLTGDVEVLRGPGGAPLVRPRGSALRQLRSSGVESWSVSITHEGEWAAAIAVGCGSLPDPASTSASADTPACPTPDRPSTPLEQP</sequence>
<keyword evidence="7" id="KW-1185">Reference proteome</keyword>
<feature type="region of interest" description="Disordered" evidence="4">
    <location>
        <begin position="149"/>
        <end position="176"/>
    </location>
</feature>
<comment type="caution">
    <text evidence="6">The sequence shown here is derived from an EMBL/GenBank/DDBJ whole genome shotgun (WGS) entry which is preliminary data.</text>
</comment>
<keyword evidence="3" id="KW-0460">Magnesium</keyword>
<dbReference type="Proteomes" id="UP001592531">
    <property type="component" value="Unassembled WGS sequence"/>
</dbReference>
<organism evidence="6 7">
    <name type="scientific">Streptacidiphilus cavernicola</name>
    <dbReference type="NCBI Taxonomy" id="3342716"/>
    <lineage>
        <taxon>Bacteria</taxon>
        <taxon>Bacillati</taxon>
        <taxon>Actinomycetota</taxon>
        <taxon>Actinomycetes</taxon>
        <taxon>Kitasatosporales</taxon>
        <taxon>Streptomycetaceae</taxon>
        <taxon>Streptacidiphilus</taxon>
    </lineage>
</organism>
<feature type="compositionally biased region" description="Low complexity" evidence="4">
    <location>
        <begin position="149"/>
        <end position="162"/>
    </location>
</feature>
<evidence type="ECO:0000256" key="4">
    <source>
        <dbReference type="SAM" id="MobiDB-lite"/>
    </source>
</evidence>
<dbReference type="InterPro" id="IPR004568">
    <property type="entry name" value="Ppantetheine-prot_Trfase_dom"/>
</dbReference>
<feature type="domain" description="4'-phosphopantetheinyl transferase" evidence="5">
    <location>
        <begin position="25"/>
        <end position="142"/>
    </location>
</feature>
<evidence type="ECO:0000313" key="6">
    <source>
        <dbReference type="EMBL" id="MFC1419781.1"/>
    </source>
</evidence>
<dbReference type="RefSeq" id="WP_380539701.1">
    <property type="nucleotide sequence ID" value="NZ_JBHFAB010000020.1"/>
</dbReference>
<dbReference type="InterPro" id="IPR037143">
    <property type="entry name" value="4-PPantetheinyl_Trfase_dom_sf"/>
</dbReference>
<dbReference type="EMBL" id="JBHFAB010000020">
    <property type="protein sequence ID" value="MFC1419781.1"/>
    <property type="molecule type" value="Genomic_DNA"/>
</dbReference>